<sequence length="130" mass="14104">MLISVFTMTTGNFPLFVTVIGAAGFFVIPTTASGMAFAAEVTFPVETSLVNGTISMVAHGLAAIVGMIMTEYVQKSQVGTLWIFVMFATCGGLTTVFMTEDLRRQAYEAKKKEIQASTLLDDETRLNQMN</sequence>
<dbReference type="AlphaFoldDB" id="A0A7S3WGU6"/>
<feature type="transmembrane region" description="Helical" evidence="5">
    <location>
        <begin position="81"/>
        <end position="99"/>
    </location>
</feature>
<dbReference type="InterPro" id="IPR036259">
    <property type="entry name" value="MFS_trans_sf"/>
</dbReference>
<evidence type="ECO:0000256" key="4">
    <source>
        <dbReference type="ARBA" id="ARBA00023136"/>
    </source>
</evidence>
<evidence type="ECO:0000256" key="3">
    <source>
        <dbReference type="ARBA" id="ARBA00022989"/>
    </source>
</evidence>
<dbReference type="PANTHER" id="PTHR10924:SF6">
    <property type="entry name" value="SOLUTE CARRIER FAMILY 49 MEMBER A3"/>
    <property type="match status" value="1"/>
</dbReference>
<protein>
    <recommendedName>
        <fullName evidence="7">Major facilitator superfamily (MFS) profile domain-containing protein</fullName>
    </recommendedName>
</protein>
<dbReference type="EMBL" id="HBIQ01047919">
    <property type="protein sequence ID" value="CAE0557083.1"/>
    <property type="molecule type" value="Transcribed_RNA"/>
</dbReference>
<evidence type="ECO:0000256" key="2">
    <source>
        <dbReference type="ARBA" id="ARBA00022692"/>
    </source>
</evidence>
<evidence type="ECO:0000313" key="6">
    <source>
        <dbReference type="EMBL" id="CAE0557083.1"/>
    </source>
</evidence>
<dbReference type="SUPFAM" id="SSF103473">
    <property type="entry name" value="MFS general substrate transporter"/>
    <property type="match status" value="1"/>
</dbReference>
<proteinExistence type="predicted"/>
<keyword evidence="2 5" id="KW-0812">Transmembrane</keyword>
<accession>A0A7S3WGU6</accession>
<keyword evidence="4 5" id="KW-0472">Membrane</keyword>
<keyword evidence="3 5" id="KW-1133">Transmembrane helix</keyword>
<dbReference type="InterPro" id="IPR049680">
    <property type="entry name" value="FLVCR1-2_SLC49-like"/>
</dbReference>
<name>A0A7S3WGU6_9SPIT</name>
<evidence type="ECO:0000256" key="1">
    <source>
        <dbReference type="ARBA" id="ARBA00004141"/>
    </source>
</evidence>
<dbReference type="Gene3D" id="1.20.1250.20">
    <property type="entry name" value="MFS general substrate transporter like domains"/>
    <property type="match status" value="1"/>
</dbReference>
<organism evidence="6">
    <name type="scientific">Strombidinopsis acuminata</name>
    <dbReference type="NCBI Taxonomy" id="141414"/>
    <lineage>
        <taxon>Eukaryota</taxon>
        <taxon>Sar</taxon>
        <taxon>Alveolata</taxon>
        <taxon>Ciliophora</taxon>
        <taxon>Intramacronucleata</taxon>
        <taxon>Spirotrichea</taxon>
        <taxon>Choreotrichia</taxon>
        <taxon>Choreotrichida</taxon>
        <taxon>Strombidinopsidae</taxon>
        <taxon>Strombidinopsis</taxon>
    </lineage>
</organism>
<evidence type="ECO:0008006" key="7">
    <source>
        <dbReference type="Google" id="ProtNLM"/>
    </source>
</evidence>
<comment type="subcellular location">
    <subcellularLocation>
        <location evidence="1">Membrane</location>
        <topology evidence="1">Multi-pass membrane protein</topology>
    </subcellularLocation>
</comment>
<dbReference type="GO" id="GO:0016020">
    <property type="term" value="C:membrane"/>
    <property type="evidence" value="ECO:0007669"/>
    <property type="project" value="UniProtKB-SubCell"/>
</dbReference>
<gene>
    <name evidence="6" type="ORF">SACU0126_LOCUS15211</name>
</gene>
<feature type="transmembrane region" description="Helical" evidence="5">
    <location>
        <begin position="48"/>
        <end position="69"/>
    </location>
</feature>
<dbReference type="PANTHER" id="PTHR10924">
    <property type="entry name" value="MAJOR FACILITATOR SUPERFAMILY PROTEIN-RELATED"/>
    <property type="match status" value="1"/>
</dbReference>
<reference evidence="6" key="1">
    <citation type="submission" date="2021-01" db="EMBL/GenBank/DDBJ databases">
        <authorList>
            <person name="Corre E."/>
            <person name="Pelletier E."/>
            <person name="Niang G."/>
            <person name="Scheremetjew M."/>
            <person name="Finn R."/>
            <person name="Kale V."/>
            <person name="Holt S."/>
            <person name="Cochrane G."/>
            <person name="Meng A."/>
            <person name="Brown T."/>
            <person name="Cohen L."/>
        </authorList>
    </citation>
    <scope>NUCLEOTIDE SEQUENCE</scope>
    <source>
        <strain evidence="6">SPMC142</strain>
    </source>
</reference>
<evidence type="ECO:0000256" key="5">
    <source>
        <dbReference type="SAM" id="Phobius"/>
    </source>
</evidence>